<organism evidence="3 4">
    <name type="scientific">Streptacidiphilus jeojiensis</name>
    <dbReference type="NCBI Taxonomy" id="3229225"/>
    <lineage>
        <taxon>Bacteria</taxon>
        <taxon>Bacillati</taxon>
        <taxon>Actinomycetota</taxon>
        <taxon>Actinomycetes</taxon>
        <taxon>Kitasatosporales</taxon>
        <taxon>Streptomycetaceae</taxon>
        <taxon>Streptacidiphilus</taxon>
    </lineage>
</organism>
<name>A0ABV6XZ79_9ACTN</name>
<comment type="caution">
    <text evidence="3">The sequence shown here is derived from an EMBL/GenBank/DDBJ whole genome shotgun (WGS) entry which is preliminary data.</text>
</comment>
<feature type="signal peptide" evidence="2">
    <location>
        <begin position="1"/>
        <end position="25"/>
    </location>
</feature>
<dbReference type="PROSITE" id="PS51257">
    <property type="entry name" value="PROKAR_LIPOPROTEIN"/>
    <property type="match status" value="1"/>
</dbReference>
<evidence type="ECO:0000256" key="1">
    <source>
        <dbReference type="SAM" id="MobiDB-lite"/>
    </source>
</evidence>
<feature type="compositionally biased region" description="Gly residues" evidence="1">
    <location>
        <begin position="110"/>
        <end position="125"/>
    </location>
</feature>
<evidence type="ECO:0008006" key="5">
    <source>
        <dbReference type="Google" id="ProtNLM"/>
    </source>
</evidence>
<proteinExistence type="predicted"/>
<dbReference type="RefSeq" id="WP_380568518.1">
    <property type="nucleotide sequence ID" value="NZ_JBEUKS010000018.1"/>
</dbReference>
<dbReference type="EMBL" id="JBEUKS010000018">
    <property type="protein sequence ID" value="MFC1443569.1"/>
    <property type="molecule type" value="Genomic_DNA"/>
</dbReference>
<reference evidence="3 4" key="1">
    <citation type="submission" date="2024-06" db="EMBL/GenBank/DDBJ databases">
        <authorList>
            <person name="Lee S.D."/>
        </authorList>
    </citation>
    <scope>NUCLEOTIDE SEQUENCE [LARGE SCALE GENOMIC DNA]</scope>
    <source>
        <strain evidence="3 4">N1-10</strain>
    </source>
</reference>
<keyword evidence="4" id="KW-1185">Reference proteome</keyword>
<evidence type="ECO:0000313" key="3">
    <source>
        <dbReference type="EMBL" id="MFC1443569.1"/>
    </source>
</evidence>
<gene>
    <name evidence="3" type="ORF">ABUW04_35565</name>
</gene>
<protein>
    <recommendedName>
        <fullName evidence="5">Lipoprotein</fullName>
    </recommendedName>
</protein>
<feature type="region of interest" description="Disordered" evidence="1">
    <location>
        <begin position="86"/>
        <end position="125"/>
    </location>
</feature>
<feature type="compositionally biased region" description="Low complexity" evidence="1">
    <location>
        <begin position="86"/>
        <end position="109"/>
    </location>
</feature>
<sequence>MTGTTARRMRSGAVALGMVSSLALALTSCDSEADKRCVDTTNYRTVADKLCKSAPGGGYADTDRYQWYQKGGTSTGLAGYHRYYGSSSGSGSKGSTDKTGTGKSSTGKGVTRGGLGSHGSGSSGS</sequence>
<dbReference type="Proteomes" id="UP001592581">
    <property type="component" value="Unassembled WGS sequence"/>
</dbReference>
<evidence type="ECO:0000313" key="4">
    <source>
        <dbReference type="Proteomes" id="UP001592581"/>
    </source>
</evidence>
<evidence type="ECO:0000256" key="2">
    <source>
        <dbReference type="SAM" id="SignalP"/>
    </source>
</evidence>
<accession>A0ABV6XZ79</accession>
<feature type="chain" id="PRO_5046633927" description="Lipoprotein" evidence="2">
    <location>
        <begin position="26"/>
        <end position="125"/>
    </location>
</feature>
<keyword evidence="2" id="KW-0732">Signal</keyword>